<dbReference type="AlphaFoldDB" id="A0A1J5NY03"/>
<accession>A0A1J5NY03</accession>
<comment type="caution">
    <text evidence="1">The sequence shown here is derived from an EMBL/GenBank/DDBJ whole genome shotgun (WGS) entry which is preliminary data.</text>
</comment>
<dbReference type="EMBL" id="MLJW01008828">
    <property type="protein sequence ID" value="OIQ63642.1"/>
    <property type="molecule type" value="Genomic_DNA"/>
</dbReference>
<evidence type="ECO:0000313" key="1">
    <source>
        <dbReference type="EMBL" id="OIQ63642.1"/>
    </source>
</evidence>
<dbReference type="SUPFAM" id="SSF52540">
    <property type="entry name" value="P-loop containing nucleoside triphosphate hydrolases"/>
    <property type="match status" value="1"/>
</dbReference>
<dbReference type="InterPro" id="IPR027417">
    <property type="entry name" value="P-loop_NTPase"/>
</dbReference>
<organism evidence="1">
    <name type="scientific">mine drainage metagenome</name>
    <dbReference type="NCBI Taxonomy" id="410659"/>
    <lineage>
        <taxon>unclassified sequences</taxon>
        <taxon>metagenomes</taxon>
        <taxon>ecological metagenomes</taxon>
    </lineage>
</organism>
<sequence length="261" mass="29092">MNLTTLLPKGVSRITVSPQELFKKQISLLKYWNKSGTSIALHSGDAKSKNKTHSLAKMLGGNFSSIEEVEGKVLFTFINELHSAKTVNKRLLVAVDFIKKCFAGVDKVLVSGTKKGNFAKPTASTKKTLIPILSCANSYLSEPTSKSLRDFFILIRDHPDTIFYRRDLFNRFLNILKIQIDAEAHTLLESAEMYQVDFRHLGRPIRHSKLIGTTLLVKGLEYDHAVILDGDSLDLKGLYVAMTRGSKSLTIISNQGLLPKV</sequence>
<protein>
    <recommendedName>
        <fullName evidence="2">UvrD-like helicase C-terminal domain-containing protein</fullName>
    </recommendedName>
</protein>
<proteinExistence type="predicted"/>
<dbReference type="Gene3D" id="3.40.50.300">
    <property type="entry name" value="P-loop containing nucleotide triphosphate hydrolases"/>
    <property type="match status" value="1"/>
</dbReference>
<name>A0A1J5NY03_9ZZZZ</name>
<evidence type="ECO:0008006" key="2">
    <source>
        <dbReference type="Google" id="ProtNLM"/>
    </source>
</evidence>
<gene>
    <name evidence="1" type="ORF">GALL_548170</name>
</gene>
<reference evidence="1" key="1">
    <citation type="submission" date="2016-10" db="EMBL/GenBank/DDBJ databases">
        <title>Sequence of Gallionella enrichment culture.</title>
        <authorList>
            <person name="Poehlein A."/>
            <person name="Muehling M."/>
            <person name="Daniel R."/>
        </authorList>
    </citation>
    <scope>NUCLEOTIDE SEQUENCE</scope>
</reference>